<dbReference type="EMBL" id="CYZX01000023">
    <property type="protein sequence ID" value="CUP02843.1"/>
    <property type="molecule type" value="Genomic_DNA"/>
</dbReference>
<feature type="transmembrane region" description="Helical" evidence="6">
    <location>
        <begin position="106"/>
        <end position="128"/>
    </location>
</feature>
<feature type="transmembrane region" description="Helical" evidence="6">
    <location>
        <begin position="174"/>
        <end position="197"/>
    </location>
</feature>
<evidence type="ECO:0000313" key="9">
    <source>
        <dbReference type="Proteomes" id="UP000095594"/>
    </source>
</evidence>
<keyword evidence="2" id="KW-1003">Cell membrane</keyword>
<dbReference type="RefSeq" id="WP_055267635.1">
    <property type="nucleotide sequence ID" value="NZ_CABIXQ010000023.1"/>
</dbReference>
<keyword evidence="4 6" id="KW-1133">Transmembrane helix</keyword>
<reference evidence="8 9" key="1">
    <citation type="submission" date="2015-09" db="EMBL/GenBank/DDBJ databases">
        <authorList>
            <consortium name="Pathogen Informatics"/>
        </authorList>
    </citation>
    <scope>NUCLEOTIDE SEQUENCE [LARGE SCALE GENOMIC DNA]</scope>
    <source>
        <strain evidence="8 9">2789STDY5834856</strain>
    </source>
</reference>
<feature type="transmembrane region" description="Helical" evidence="6">
    <location>
        <begin position="47"/>
        <end position="72"/>
    </location>
</feature>
<dbReference type="CDD" id="cd16380">
    <property type="entry name" value="YitT_C"/>
    <property type="match status" value="1"/>
</dbReference>
<dbReference type="Pfam" id="PF02588">
    <property type="entry name" value="YitT_membrane"/>
    <property type="match status" value="1"/>
</dbReference>
<feature type="transmembrane region" description="Helical" evidence="6">
    <location>
        <begin position="81"/>
        <end position="100"/>
    </location>
</feature>
<dbReference type="PIRSF" id="PIRSF006483">
    <property type="entry name" value="Membrane_protein_YitT"/>
    <property type="match status" value="1"/>
</dbReference>
<feature type="transmembrane region" description="Helical" evidence="6">
    <location>
        <begin position="9"/>
        <end position="27"/>
    </location>
</feature>
<accession>A0A174JSU4</accession>
<dbReference type="Gene3D" id="3.30.70.120">
    <property type="match status" value="1"/>
</dbReference>
<gene>
    <name evidence="8" type="ORF">ERS852471_02834</name>
</gene>
<name>A0A174JSU4_9CLOT</name>
<dbReference type="InterPro" id="IPR019264">
    <property type="entry name" value="DUF2179"/>
</dbReference>
<dbReference type="Proteomes" id="UP000095594">
    <property type="component" value="Unassembled WGS sequence"/>
</dbReference>
<dbReference type="AlphaFoldDB" id="A0A174JSU4"/>
<comment type="subcellular location">
    <subcellularLocation>
        <location evidence="1">Cell membrane</location>
        <topology evidence="1">Multi-pass membrane protein</topology>
    </subcellularLocation>
</comment>
<proteinExistence type="predicted"/>
<dbReference type="InterPro" id="IPR003740">
    <property type="entry name" value="YitT"/>
</dbReference>
<keyword evidence="3 6" id="KW-0812">Transmembrane</keyword>
<evidence type="ECO:0000256" key="3">
    <source>
        <dbReference type="ARBA" id="ARBA00022692"/>
    </source>
</evidence>
<protein>
    <submittedName>
        <fullName evidence="8">Membrane protein</fullName>
    </submittedName>
</protein>
<feature type="domain" description="DUF2179" evidence="7">
    <location>
        <begin position="220"/>
        <end position="274"/>
    </location>
</feature>
<evidence type="ECO:0000256" key="6">
    <source>
        <dbReference type="SAM" id="Phobius"/>
    </source>
</evidence>
<feature type="transmembrane region" description="Helical" evidence="6">
    <location>
        <begin position="149"/>
        <end position="168"/>
    </location>
</feature>
<sequence>MRTDKIKDFVLLTIGVLLVAISVVYFFEPNNITAGGITGLAIVINNYLPSIPIGVLMLIMDAILYVVAFLIIGSKFGRKSIYASIVLSTFIYILEKFAPFNITNDLMLATVFGTIISALGMAIVFNANASTGGTDIIAKILNKFMHIDIGKGLLMVDFFVTLLGAITFGINAGLYSLLSVIANGFAIDNVIAGFNVCKEVTIISPKNEEISKFILEDLERGCTFINGVGGFTGKETTLLYTILGRNEFIKLKRFIADVDKNAFITVGEVHEVMGEGFKGIDEE</sequence>
<evidence type="ECO:0000256" key="5">
    <source>
        <dbReference type="ARBA" id="ARBA00023136"/>
    </source>
</evidence>
<evidence type="ECO:0000256" key="1">
    <source>
        <dbReference type="ARBA" id="ARBA00004651"/>
    </source>
</evidence>
<dbReference type="PANTHER" id="PTHR33545">
    <property type="entry name" value="UPF0750 MEMBRANE PROTEIN YITT-RELATED"/>
    <property type="match status" value="1"/>
</dbReference>
<evidence type="ECO:0000256" key="2">
    <source>
        <dbReference type="ARBA" id="ARBA00022475"/>
    </source>
</evidence>
<dbReference type="InterPro" id="IPR015867">
    <property type="entry name" value="N-reg_PII/ATP_PRibTrfase_C"/>
</dbReference>
<evidence type="ECO:0000259" key="7">
    <source>
        <dbReference type="Pfam" id="PF10035"/>
    </source>
</evidence>
<evidence type="ECO:0000256" key="4">
    <source>
        <dbReference type="ARBA" id="ARBA00022989"/>
    </source>
</evidence>
<dbReference type="GO" id="GO:0005886">
    <property type="term" value="C:plasma membrane"/>
    <property type="evidence" value="ECO:0007669"/>
    <property type="project" value="UniProtKB-SubCell"/>
</dbReference>
<organism evidence="8 9">
    <name type="scientific">Clostridium disporicum</name>
    <dbReference type="NCBI Taxonomy" id="84024"/>
    <lineage>
        <taxon>Bacteria</taxon>
        <taxon>Bacillati</taxon>
        <taxon>Bacillota</taxon>
        <taxon>Clostridia</taxon>
        <taxon>Eubacteriales</taxon>
        <taxon>Clostridiaceae</taxon>
        <taxon>Clostridium</taxon>
    </lineage>
</organism>
<evidence type="ECO:0000313" key="8">
    <source>
        <dbReference type="EMBL" id="CUP02843.1"/>
    </source>
</evidence>
<dbReference type="PANTHER" id="PTHR33545:SF9">
    <property type="entry name" value="UPF0750 MEMBRANE PROTEIN YITE"/>
    <property type="match status" value="1"/>
</dbReference>
<dbReference type="Pfam" id="PF10035">
    <property type="entry name" value="DUF2179"/>
    <property type="match status" value="1"/>
</dbReference>
<dbReference type="OrthoDB" id="9779786at2"/>
<dbReference type="InterPro" id="IPR051461">
    <property type="entry name" value="UPF0750_membrane"/>
</dbReference>
<keyword evidence="5 6" id="KW-0472">Membrane</keyword>